<evidence type="ECO:0000313" key="1">
    <source>
        <dbReference type="EMBL" id="AUI74624.1"/>
    </source>
</evidence>
<dbReference type="RefSeq" id="WP_101853922.1">
    <property type="nucleotide sequence ID" value="NZ_CP015496.1"/>
</dbReference>
<dbReference type="EMBL" id="CP015496">
    <property type="protein sequence ID" value="AUI74624.1"/>
    <property type="molecule type" value="Genomic_DNA"/>
</dbReference>
<reference evidence="2" key="1">
    <citation type="submission" date="2016-05" db="EMBL/GenBank/DDBJ databases">
        <title>Genome sequence of Lactobacillus helveticus FAM8105.</title>
        <authorList>
            <person name="Ahrens C."/>
            <person name="Schmid M."/>
        </authorList>
    </citation>
    <scope>NUCLEOTIDE SEQUENCE [LARGE SCALE GENOMIC DNA]</scope>
    <source>
        <strain evidence="2">FAM8105</strain>
    </source>
</reference>
<dbReference type="Proteomes" id="UP000234562">
    <property type="component" value="Chromosome"/>
</dbReference>
<organism evidence="1 2">
    <name type="scientific">Lactobacillus helveticus</name>
    <name type="common">Lactobacillus suntoryeus</name>
    <dbReference type="NCBI Taxonomy" id="1587"/>
    <lineage>
        <taxon>Bacteria</taxon>
        <taxon>Bacillati</taxon>
        <taxon>Bacillota</taxon>
        <taxon>Bacilli</taxon>
        <taxon>Lactobacillales</taxon>
        <taxon>Lactobacillaceae</taxon>
        <taxon>Lactobacillus</taxon>
    </lineage>
</organism>
<name>A0AAU8XV26_LACHE</name>
<gene>
    <name evidence="1" type="ORF">Lh8105_07510</name>
</gene>
<dbReference type="InterPro" id="IPR019612">
    <property type="entry name" value="Minor_capsid_put"/>
</dbReference>
<accession>A0AAU8XV26</accession>
<evidence type="ECO:0000313" key="2">
    <source>
        <dbReference type="Proteomes" id="UP000234562"/>
    </source>
</evidence>
<sequence length="116" mass="13433">MLRPPKSMFQDSIILKHAEIDQDDPYGEGGAITETTINNVRFSLRTVYSGSNNDREVVANATIVVMSEYSEPFYNFTEQNQGDKVVFNDHEYTIKTINRDIEPFSKAVYQYRLWVI</sequence>
<proteinExistence type="predicted"/>
<dbReference type="AlphaFoldDB" id="A0AAU8XV26"/>
<protein>
    <submittedName>
        <fullName evidence="1">Minor capsid protein</fullName>
    </submittedName>
</protein>
<dbReference type="Pfam" id="PF10665">
    <property type="entry name" value="Minor_capsid_1"/>
    <property type="match status" value="1"/>
</dbReference>